<dbReference type="CDD" id="cd13128">
    <property type="entry name" value="MATE_Wzx_like"/>
    <property type="match status" value="1"/>
</dbReference>
<evidence type="ECO:0000256" key="5">
    <source>
        <dbReference type="SAM" id="Phobius"/>
    </source>
</evidence>
<feature type="transmembrane region" description="Helical" evidence="5">
    <location>
        <begin position="287"/>
        <end position="311"/>
    </location>
</feature>
<feature type="transmembrane region" description="Helical" evidence="5">
    <location>
        <begin position="356"/>
        <end position="375"/>
    </location>
</feature>
<name>A0ABX1KZR4_9LACO</name>
<feature type="transmembrane region" description="Helical" evidence="5">
    <location>
        <begin position="140"/>
        <end position="158"/>
    </location>
</feature>
<feature type="transmembrane region" description="Helical" evidence="5">
    <location>
        <begin position="7"/>
        <end position="29"/>
    </location>
</feature>
<reference evidence="6 7" key="1">
    <citation type="submission" date="2020-04" db="EMBL/GenBank/DDBJ databases">
        <title>A novel species of genus Lactobacillus that was isolated from fermented food Zha-chili.</title>
        <authorList>
            <person name="Zhang Z."/>
        </authorList>
    </citation>
    <scope>NUCLEOTIDE SEQUENCE [LARGE SCALE GENOMIC DNA]</scope>
    <source>
        <strain evidence="7">HBUAS51383</strain>
    </source>
</reference>
<dbReference type="EMBL" id="JAAXLJ010000006">
    <property type="protein sequence ID" value="NLR18308.1"/>
    <property type="molecule type" value="Genomic_DNA"/>
</dbReference>
<dbReference type="RefSeq" id="WP_168924917.1">
    <property type="nucleotide sequence ID" value="NZ_JAAXLJ010000006.1"/>
</dbReference>
<dbReference type="Proteomes" id="UP000763447">
    <property type="component" value="Unassembled WGS sequence"/>
</dbReference>
<comment type="subcellular location">
    <subcellularLocation>
        <location evidence="1">Membrane</location>
        <topology evidence="1">Multi-pass membrane protein</topology>
    </subcellularLocation>
</comment>
<evidence type="ECO:0000256" key="4">
    <source>
        <dbReference type="ARBA" id="ARBA00023136"/>
    </source>
</evidence>
<dbReference type="InterPro" id="IPR052556">
    <property type="entry name" value="PolySynth_Transporter"/>
</dbReference>
<keyword evidence="7" id="KW-1185">Reference proteome</keyword>
<feature type="transmembrane region" description="Helical" evidence="5">
    <location>
        <begin position="411"/>
        <end position="428"/>
    </location>
</feature>
<feature type="transmembrane region" description="Helical" evidence="5">
    <location>
        <begin position="434"/>
        <end position="457"/>
    </location>
</feature>
<feature type="transmembrane region" description="Helical" evidence="5">
    <location>
        <begin position="381"/>
        <end position="399"/>
    </location>
</feature>
<evidence type="ECO:0000313" key="6">
    <source>
        <dbReference type="EMBL" id="NLR18308.1"/>
    </source>
</evidence>
<feature type="transmembrane region" description="Helical" evidence="5">
    <location>
        <begin position="317"/>
        <end position="344"/>
    </location>
</feature>
<feature type="transmembrane region" description="Helical" evidence="5">
    <location>
        <begin position="246"/>
        <end position="266"/>
    </location>
</feature>
<feature type="transmembrane region" description="Helical" evidence="5">
    <location>
        <begin position="83"/>
        <end position="105"/>
    </location>
</feature>
<dbReference type="PANTHER" id="PTHR43424">
    <property type="entry name" value="LOCUS PUTATIVE PROTEIN 1-RELATED"/>
    <property type="match status" value="1"/>
</dbReference>
<organism evidence="6 7">
    <name type="scientific">Secundilactobacillus angelensis</name>
    <dbReference type="NCBI Taxonomy" id="2722706"/>
    <lineage>
        <taxon>Bacteria</taxon>
        <taxon>Bacillati</taxon>
        <taxon>Bacillota</taxon>
        <taxon>Bacilli</taxon>
        <taxon>Lactobacillales</taxon>
        <taxon>Lactobacillaceae</taxon>
        <taxon>Secundilactobacillus</taxon>
    </lineage>
</organism>
<keyword evidence="4 5" id="KW-0472">Membrane</keyword>
<evidence type="ECO:0000256" key="2">
    <source>
        <dbReference type="ARBA" id="ARBA00022692"/>
    </source>
</evidence>
<feature type="transmembrane region" description="Helical" evidence="5">
    <location>
        <begin position="164"/>
        <end position="183"/>
    </location>
</feature>
<dbReference type="PANTHER" id="PTHR43424:SF1">
    <property type="entry name" value="LOCUS PUTATIVE PROTEIN 1-RELATED"/>
    <property type="match status" value="1"/>
</dbReference>
<feature type="transmembrane region" description="Helical" evidence="5">
    <location>
        <begin position="41"/>
        <end position="62"/>
    </location>
</feature>
<keyword evidence="2 5" id="KW-0812">Transmembrane</keyword>
<dbReference type="Pfam" id="PF01943">
    <property type="entry name" value="Polysacc_synt"/>
    <property type="match status" value="1"/>
</dbReference>
<comment type="caution">
    <text evidence="6">The sequence shown here is derived from an EMBL/GenBank/DDBJ whole genome shotgun (WGS) entry which is preliminary data.</text>
</comment>
<keyword evidence="3 5" id="KW-1133">Transmembrane helix</keyword>
<feature type="transmembrane region" description="Helical" evidence="5">
    <location>
        <begin position="111"/>
        <end position="133"/>
    </location>
</feature>
<evidence type="ECO:0000313" key="7">
    <source>
        <dbReference type="Proteomes" id="UP000763447"/>
    </source>
</evidence>
<proteinExistence type="predicted"/>
<dbReference type="InterPro" id="IPR002797">
    <property type="entry name" value="Polysacc_synth"/>
</dbReference>
<feature type="transmembrane region" description="Helical" evidence="5">
    <location>
        <begin position="204"/>
        <end position="223"/>
    </location>
</feature>
<accession>A0ABX1KZR4</accession>
<sequence>MRVVRNYLYNASYQVFILLVPLITTPYLARVLGPTGVGINSYTNSIIQYFILFGSIGVNLYGNRQVAFVRDDRVQLTRTFYEIFFMRIVTIIIAFLAFMIFLLFVDQYQKYYWAQSLSIIAAAFDISWFFMGVENFAVTVLRNFVVKIITLISIFALVRSYADLNTYILILSISLLLGNLTLFPSLKRYIGSPKWRSMNLWRHLLPSFVLFVPQVATQVYLVLNKTMLGSMISVRAAGYFDQSDKMIKMVLAVVTATGTVMLPHVANAFAHGQHEKTKQLLYKSFSFVTALSVPMTFGLMAVAPTFVPLFFTAKFNSVVPVMIVEAVVILLIAWSNAIGTQYLLPTNQTKKYTTSVVIGAVVNLIVNIPLILLWGAVGASIATVISEATVTIYQLIVVRKQVNYHNLFLDTGKYLLAGLIMFVIVFMLNNRLPMTWLMLIVEVIIGILAYVILLLLLRVHLIKEVKQNLKN</sequence>
<evidence type="ECO:0000256" key="1">
    <source>
        <dbReference type="ARBA" id="ARBA00004141"/>
    </source>
</evidence>
<evidence type="ECO:0000256" key="3">
    <source>
        <dbReference type="ARBA" id="ARBA00022989"/>
    </source>
</evidence>
<protein>
    <submittedName>
        <fullName evidence="6">Flippase</fullName>
    </submittedName>
</protein>
<gene>
    <name evidence="6" type="ORF">HC026_05130</name>
</gene>